<dbReference type="Pfam" id="PF12802">
    <property type="entry name" value="MarR_2"/>
    <property type="match status" value="1"/>
</dbReference>
<dbReference type="PANTHER" id="PTHR34294">
    <property type="entry name" value="TRANSCRIPTIONAL REGULATOR-RELATED"/>
    <property type="match status" value="1"/>
</dbReference>
<dbReference type="SUPFAM" id="SSF100950">
    <property type="entry name" value="NagB/RpiA/CoA transferase-like"/>
    <property type="match status" value="1"/>
</dbReference>
<reference evidence="8 9" key="1">
    <citation type="journal article" date="2021" name="Front. Microbiol.">
        <title>Bacterial Transformation of Aromatic Monomers in Softwood Black Liquor.</title>
        <authorList>
            <person name="Navas L.E."/>
            <person name="Dexter G."/>
            <person name="Liu J."/>
            <person name="Levy-Booth D."/>
            <person name="Cho M."/>
            <person name="Jang S.K."/>
            <person name="Mansfield S.D."/>
            <person name="Renneckar S."/>
            <person name="Mohn W.W."/>
            <person name="Eltis L.D."/>
        </authorList>
    </citation>
    <scope>NUCLEOTIDE SEQUENCE [LARGE SCALE GENOMIC DNA]</scope>
    <source>
        <strain evidence="8 9">GD02</strain>
    </source>
</reference>
<organism evidence="8 9">
    <name type="scientific">Rhodococcus rhodochrous</name>
    <dbReference type="NCBI Taxonomy" id="1829"/>
    <lineage>
        <taxon>Bacteria</taxon>
        <taxon>Bacillati</taxon>
        <taxon>Actinomycetota</taxon>
        <taxon>Actinomycetes</taxon>
        <taxon>Mycobacteriales</taxon>
        <taxon>Nocardiaceae</taxon>
        <taxon>Rhodococcus</taxon>
    </lineage>
</organism>
<dbReference type="InterPro" id="IPR037171">
    <property type="entry name" value="NagB/RpiA_transferase-like"/>
</dbReference>
<dbReference type="Pfam" id="PF04198">
    <property type="entry name" value="Sugar-bind"/>
    <property type="match status" value="1"/>
</dbReference>
<evidence type="ECO:0000256" key="3">
    <source>
        <dbReference type="ARBA" id="ARBA00023125"/>
    </source>
</evidence>
<dbReference type="Gene3D" id="1.10.10.10">
    <property type="entry name" value="Winged helix-like DNA-binding domain superfamily/Winged helix DNA-binding domain"/>
    <property type="match status" value="1"/>
</dbReference>
<evidence type="ECO:0000256" key="4">
    <source>
        <dbReference type="ARBA" id="ARBA00023163"/>
    </source>
</evidence>
<dbReference type="GO" id="GO:0003677">
    <property type="term" value="F:DNA binding"/>
    <property type="evidence" value="ECO:0007669"/>
    <property type="project" value="UniProtKB-KW"/>
</dbReference>
<dbReference type="InterPro" id="IPR036388">
    <property type="entry name" value="WH-like_DNA-bd_sf"/>
</dbReference>
<dbReference type="CDD" id="cd06171">
    <property type="entry name" value="Sigma70_r4"/>
    <property type="match status" value="1"/>
</dbReference>
<dbReference type="PANTHER" id="PTHR34294:SF1">
    <property type="entry name" value="TRANSCRIPTIONAL REGULATOR LSRR"/>
    <property type="match status" value="1"/>
</dbReference>
<keyword evidence="4" id="KW-0804">Transcription</keyword>
<keyword evidence="3" id="KW-0238">DNA-binding</keyword>
<feature type="domain" description="HTH marR-type" evidence="7">
    <location>
        <begin position="45"/>
        <end position="85"/>
    </location>
</feature>
<keyword evidence="2" id="KW-0805">Transcription regulation</keyword>
<dbReference type="GO" id="GO:0003700">
    <property type="term" value="F:DNA-binding transcription factor activity"/>
    <property type="evidence" value="ECO:0007669"/>
    <property type="project" value="InterPro"/>
</dbReference>
<evidence type="ECO:0000256" key="1">
    <source>
        <dbReference type="ARBA" id="ARBA00010466"/>
    </source>
</evidence>
<protein>
    <submittedName>
        <fullName evidence="8">MarR family transcriptional regulator</fullName>
    </submittedName>
</protein>
<dbReference type="InterPro" id="IPR000835">
    <property type="entry name" value="HTH_MarR-typ"/>
</dbReference>
<evidence type="ECO:0000259" key="7">
    <source>
        <dbReference type="Pfam" id="PF12802"/>
    </source>
</evidence>
<dbReference type="GO" id="GO:0030246">
    <property type="term" value="F:carbohydrate binding"/>
    <property type="evidence" value="ECO:0007669"/>
    <property type="project" value="InterPro"/>
</dbReference>
<dbReference type="InterPro" id="IPR007324">
    <property type="entry name" value="Sugar-bd_dom_put"/>
</dbReference>
<evidence type="ECO:0000259" key="6">
    <source>
        <dbReference type="Pfam" id="PF04198"/>
    </source>
</evidence>
<proteinExistence type="inferred from homology"/>
<dbReference type="Gene3D" id="3.40.50.1360">
    <property type="match status" value="1"/>
</dbReference>
<gene>
    <name evidence="8" type="ORF">KUM34_006740</name>
</gene>
<sequence length="368" mass="39144">MLTERDEYCSHQGELVTAPGPTNIPDTESPVSTEDLRLAVRAATLYYLDGLTQAEVAQRLGVSRPTAGRLVARARAQGLVRIEVSVPPTWRDDLHAETERALEERYGLVEAVVVGRRVDDAGPIEDSASFAALGRAAAGLLTRRLRPSDTLGFTWGPETVAVAQALPSGVASCATIVQLDGSISTSAYQTGTEFVLGRCAEQLRAQPLRLPTPLYADPSTVASMRADSLISRTLEVGRRAEVMIFGVGAVSTSTTLFEGSFLDTTMLHELDGLGAVGEIGGRFFRADGTAVHGELETRTMSVPLDDVRDCPATILVTGGQSKHRAVLGALRGGLANMLVCDIACAQYLLDHPDHALENGTPKDEAPPK</sequence>
<dbReference type="InterPro" id="IPR051054">
    <property type="entry name" value="SorC_transcr_regulators"/>
</dbReference>
<feature type="domain" description="Sugar-binding" evidence="6">
    <location>
        <begin position="96"/>
        <end position="349"/>
    </location>
</feature>
<dbReference type="Proteomes" id="UP001162740">
    <property type="component" value="Chromosome"/>
</dbReference>
<name>A0AA46WXQ4_RHORH</name>
<accession>A0AA46WXQ4</accession>
<dbReference type="AlphaFoldDB" id="A0AA46WXQ4"/>
<evidence type="ECO:0000313" key="9">
    <source>
        <dbReference type="Proteomes" id="UP001162740"/>
    </source>
</evidence>
<evidence type="ECO:0000313" key="8">
    <source>
        <dbReference type="EMBL" id="UZF46368.1"/>
    </source>
</evidence>
<evidence type="ECO:0000256" key="5">
    <source>
        <dbReference type="SAM" id="MobiDB-lite"/>
    </source>
</evidence>
<dbReference type="InterPro" id="IPR009057">
    <property type="entry name" value="Homeodomain-like_sf"/>
</dbReference>
<dbReference type="EMBL" id="CP083974">
    <property type="protein sequence ID" value="UZF46368.1"/>
    <property type="molecule type" value="Genomic_DNA"/>
</dbReference>
<evidence type="ECO:0000256" key="2">
    <source>
        <dbReference type="ARBA" id="ARBA00023015"/>
    </source>
</evidence>
<feature type="region of interest" description="Disordered" evidence="5">
    <location>
        <begin position="1"/>
        <end position="30"/>
    </location>
</feature>
<dbReference type="SUPFAM" id="SSF46689">
    <property type="entry name" value="Homeodomain-like"/>
    <property type="match status" value="1"/>
</dbReference>
<comment type="similarity">
    <text evidence="1">Belongs to the SorC transcriptional regulatory family.</text>
</comment>